<organism evidence="4 5">
    <name type="scientific">Bryocella elongata</name>
    <dbReference type="NCBI Taxonomy" id="863522"/>
    <lineage>
        <taxon>Bacteria</taxon>
        <taxon>Pseudomonadati</taxon>
        <taxon>Acidobacteriota</taxon>
        <taxon>Terriglobia</taxon>
        <taxon>Terriglobales</taxon>
        <taxon>Acidobacteriaceae</taxon>
        <taxon>Bryocella</taxon>
    </lineage>
</organism>
<proteinExistence type="predicted"/>
<dbReference type="SUPFAM" id="SSF48208">
    <property type="entry name" value="Six-hairpin glycosidases"/>
    <property type="match status" value="1"/>
</dbReference>
<evidence type="ECO:0000256" key="1">
    <source>
        <dbReference type="SAM" id="SignalP"/>
    </source>
</evidence>
<dbReference type="AlphaFoldDB" id="A0A1H6CB65"/>
<dbReference type="Gene3D" id="1.20.1610.10">
    <property type="entry name" value="alpha-1,2-mannosidases domains"/>
    <property type="match status" value="1"/>
</dbReference>
<feature type="signal peptide" evidence="1">
    <location>
        <begin position="1"/>
        <end position="23"/>
    </location>
</feature>
<dbReference type="FunFam" id="3.30.2080.10:FF:000001">
    <property type="entry name" value="Alpha-1,2-mannosidase subfamily"/>
    <property type="match status" value="1"/>
</dbReference>
<evidence type="ECO:0000259" key="3">
    <source>
        <dbReference type="Pfam" id="PF17678"/>
    </source>
</evidence>
<feature type="chain" id="PRO_5009294657" evidence="1">
    <location>
        <begin position="24"/>
        <end position="766"/>
    </location>
</feature>
<dbReference type="InterPro" id="IPR014718">
    <property type="entry name" value="GH-type_carb-bd"/>
</dbReference>
<keyword evidence="5" id="KW-1185">Reference proteome</keyword>
<dbReference type="GO" id="GO:0006516">
    <property type="term" value="P:glycoprotein catabolic process"/>
    <property type="evidence" value="ECO:0007669"/>
    <property type="project" value="TreeGrafter"/>
</dbReference>
<dbReference type="NCBIfam" id="TIGR01180">
    <property type="entry name" value="aman2_put"/>
    <property type="match status" value="1"/>
</dbReference>
<dbReference type="InterPro" id="IPR041371">
    <property type="entry name" value="GH92_N"/>
</dbReference>
<dbReference type="PANTHER" id="PTHR12143">
    <property type="entry name" value="PEPTIDE N-GLYCANASE PNGASE -RELATED"/>
    <property type="match status" value="1"/>
</dbReference>
<reference evidence="4 5" key="1">
    <citation type="submission" date="2016-10" db="EMBL/GenBank/DDBJ databases">
        <authorList>
            <person name="de Groot N.N."/>
        </authorList>
    </citation>
    <scope>NUCLEOTIDE SEQUENCE [LARGE SCALE GENOMIC DNA]</scope>
    <source>
        <strain evidence="4 5">DSM 22489</strain>
    </source>
</reference>
<evidence type="ECO:0000313" key="4">
    <source>
        <dbReference type="EMBL" id="SEG70103.1"/>
    </source>
</evidence>
<accession>A0A1H6CB65</accession>
<gene>
    <name evidence="4" type="ORF">SAMN05421819_4409</name>
</gene>
<dbReference type="Pfam" id="PF07971">
    <property type="entry name" value="Glyco_hydro_92"/>
    <property type="match status" value="1"/>
</dbReference>
<name>A0A1H6CB65_9BACT</name>
<dbReference type="EMBL" id="FNVA01000009">
    <property type="protein sequence ID" value="SEG70103.1"/>
    <property type="molecule type" value="Genomic_DNA"/>
</dbReference>
<keyword evidence="1" id="KW-0732">Signal</keyword>
<dbReference type="InterPro" id="IPR008928">
    <property type="entry name" value="6-hairpin_glycosidase_sf"/>
</dbReference>
<sequence length="766" mass="83825">MQMASASTIALLPLALSLAFPFAAPSQSSPHPSETPSTHPRLSPLESLNLRIGTAGQGQIVPWVGAPFAMTYWSPETRAGEVKCIAPYYDTDRTFSGIRGTHWISGSCVRDYGSFTLMPESGNLRLESAARAVPFDHAHEHLSPAAYRLDLPEQGIGIVATGRTRSGLMSFTFRHDAPAWVVLQNNAWAAGGSTTIDRAHNEISGSNPARRLYARAGEPAGFSGYFVVQFDHPIKSSGTWDTTGRHDGSANQPTLEGVAAQTGAYLRFELRPGETLLARIGTSFVSVEEARRNLVAEIPGWDAAAVERDTAARWNELLGQVEIDPDAPKDQREVFYTSLYHSFAHPRTVSDSDGAYPRFADPSKLMHAEGFTYYDDFSAWDTFRAVHPLFTLLAPDRDRDMVRSLVAKGQQGGFLPIFPAWNNYTSEMVGDHAIAIIYDAFAKGIRGFDVSEAYRLVRHNAADVPNAAESADGRGRRGLASYLKFGYIPLEDHVLDAFSPHQEEQVSRTMEYAFDDGLVSRFAADLGHTTDAELFAKRAGNWRNVLDPSTGYARGRHEDGSWVTPFDPNKQFRWLTEALASQQTFFVMQDVPGLIAAEGGREAFVAKLDKLFADGAYDQSNEPSHHIAYLYDEAGAPWKAQRHLAGLFASYTDRPDGLIGNDDSGQMSAWYVFSAMGFYPVTPGLPRYAIGTPLFPSVTLHLPGGGTFRIVADNAGPGHPYIAAATLNGKPLTRAWISHAEILAGGELRFRMSATPVTTWPQATSH</sequence>
<dbReference type="GO" id="GO:0005975">
    <property type="term" value="P:carbohydrate metabolic process"/>
    <property type="evidence" value="ECO:0007669"/>
    <property type="project" value="InterPro"/>
</dbReference>
<evidence type="ECO:0000259" key="2">
    <source>
        <dbReference type="Pfam" id="PF07971"/>
    </source>
</evidence>
<dbReference type="Pfam" id="PF17678">
    <property type="entry name" value="Glyco_hydro_92N"/>
    <property type="match status" value="1"/>
</dbReference>
<dbReference type="FunFam" id="1.20.1050.60:FF:000001">
    <property type="entry name" value="Putative alpha-1,2-mannosidase"/>
    <property type="match status" value="1"/>
</dbReference>
<protein>
    <submittedName>
        <fullName evidence="4">Alpha-1,2-mannosidase, putative</fullName>
    </submittedName>
</protein>
<dbReference type="Gene3D" id="2.70.98.10">
    <property type="match status" value="1"/>
</dbReference>
<dbReference type="InterPro" id="IPR012939">
    <property type="entry name" value="Glyco_hydro_92"/>
</dbReference>
<dbReference type="GO" id="GO:0005829">
    <property type="term" value="C:cytosol"/>
    <property type="evidence" value="ECO:0007669"/>
    <property type="project" value="TreeGrafter"/>
</dbReference>
<feature type="domain" description="Glycosyl hydrolase family 92" evidence="2">
    <location>
        <begin position="289"/>
        <end position="753"/>
    </location>
</feature>
<dbReference type="Gene3D" id="1.20.1050.60">
    <property type="entry name" value="alpha-1,2-mannosidase"/>
    <property type="match status" value="1"/>
</dbReference>
<dbReference type="Proteomes" id="UP000236728">
    <property type="component" value="Unassembled WGS sequence"/>
</dbReference>
<feature type="domain" description="Glycosyl hydrolase family 92 N-terminal" evidence="3">
    <location>
        <begin position="49"/>
        <end position="283"/>
    </location>
</feature>
<dbReference type="GO" id="GO:0000224">
    <property type="term" value="F:peptide-N4-(N-acetyl-beta-glucosaminyl)asparagine amidase activity"/>
    <property type="evidence" value="ECO:0007669"/>
    <property type="project" value="TreeGrafter"/>
</dbReference>
<dbReference type="InterPro" id="IPR005887">
    <property type="entry name" value="GH92_a_mannosidase_put"/>
</dbReference>
<dbReference type="PANTHER" id="PTHR12143:SF43">
    <property type="entry name" value="PUTATIVE-RELATED"/>
    <property type="match status" value="1"/>
</dbReference>
<dbReference type="InterPro" id="IPR050883">
    <property type="entry name" value="PNGase"/>
</dbReference>
<dbReference type="Gene3D" id="3.30.2080.10">
    <property type="entry name" value="GH92 mannosidase domain"/>
    <property type="match status" value="1"/>
</dbReference>
<evidence type="ECO:0000313" key="5">
    <source>
        <dbReference type="Proteomes" id="UP000236728"/>
    </source>
</evidence>
<dbReference type="GO" id="GO:0030246">
    <property type="term" value="F:carbohydrate binding"/>
    <property type="evidence" value="ECO:0007669"/>
    <property type="project" value="InterPro"/>
</dbReference>